<protein>
    <submittedName>
        <fullName evidence="1">Uncharacterized protein</fullName>
    </submittedName>
</protein>
<accession>A0A7K4HPG3</accession>
<dbReference type="AlphaFoldDB" id="A0A7K4HPG3"/>
<dbReference type="OrthoDB" id="109858at2157"/>
<sequence length="253" mass="29116">MVSPVEQHIFHKTWIDLWFSVPHRYPSRPTQYDLSCTLHTLAGAVKTTFATSRARDLTARGEPPVVLDYAGRTCFHPDAGSLPSFRILTRKTADPTSVEFLIVPRDRYSLRTLATDRAALLEVNRMLAARYGFSGMPSARTCAGFDEDGEPVGRVWYGPLSMRYLMRDRIRTAVSDLFSDKFCFFETVFDEIQTFQNGGMSEYAASWLDRVNTIVDEELDRLKSDRRTLEKQKRAIQTFLHNLHHREAMSRMH</sequence>
<gene>
    <name evidence="1" type="ORF">HWN36_07305</name>
</gene>
<comment type="caution">
    <text evidence="1">The sequence shown here is derived from an EMBL/GenBank/DDBJ whole genome shotgun (WGS) entry which is preliminary data.</text>
</comment>
<name>A0A7K4HPG3_9EURY</name>
<evidence type="ECO:0000313" key="1">
    <source>
        <dbReference type="EMBL" id="NVO67119.1"/>
    </source>
</evidence>
<proteinExistence type="predicted"/>
<keyword evidence="2" id="KW-1185">Reference proteome</keyword>
<organism evidence="1 2">
    <name type="scientific">Methanofollis tationis</name>
    <dbReference type="NCBI Taxonomy" id="81417"/>
    <lineage>
        <taxon>Archaea</taxon>
        <taxon>Methanobacteriati</taxon>
        <taxon>Methanobacteriota</taxon>
        <taxon>Stenosarchaea group</taxon>
        <taxon>Methanomicrobia</taxon>
        <taxon>Methanomicrobiales</taxon>
        <taxon>Methanomicrobiaceae</taxon>
        <taxon>Methanofollis</taxon>
    </lineage>
</organism>
<evidence type="ECO:0000313" key="2">
    <source>
        <dbReference type="Proteomes" id="UP000570823"/>
    </source>
</evidence>
<dbReference type="EMBL" id="JABXWR010000001">
    <property type="protein sequence ID" value="NVO67119.1"/>
    <property type="molecule type" value="Genomic_DNA"/>
</dbReference>
<dbReference type="RefSeq" id="WP_176788745.1">
    <property type="nucleotide sequence ID" value="NZ_JABXWR010000001.1"/>
</dbReference>
<reference evidence="1 2" key="1">
    <citation type="submission" date="2020-06" db="EMBL/GenBank/DDBJ databases">
        <title>Methanofollis fontis sp. nov., a methanogen isolated from marine sediments near a cold seep at Four-Way Closure Ridge offshore southwestern Taiwan.</title>
        <authorList>
            <person name="Chen S.-C."/>
            <person name="Teng N.-H."/>
            <person name="Lin Y.-S."/>
            <person name="Lai M.-C."/>
            <person name="Chen H.-H."/>
            <person name="Wang C.-C."/>
        </authorList>
    </citation>
    <scope>NUCLEOTIDE SEQUENCE [LARGE SCALE GENOMIC DNA]</scope>
    <source>
        <strain evidence="1 2">DSM 2702</strain>
    </source>
</reference>
<dbReference type="Proteomes" id="UP000570823">
    <property type="component" value="Unassembled WGS sequence"/>
</dbReference>